<dbReference type="STRING" id="396588.Tgr7_0557"/>
<dbReference type="InterPro" id="IPR029016">
    <property type="entry name" value="GAF-like_dom_sf"/>
</dbReference>
<dbReference type="EMBL" id="CP001339">
    <property type="protein sequence ID" value="ACL71654.1"/>
    <property type="molecule type" value="Genomic_DNA"/>
</dbReference>
<dbReference type="Gene3D" id="1.10.3210.10">
    <property type="entry name" value="Hypothetical protein af1432"/>
    <property type="match status" value="1"/>
</dbReference>
<reference evidence="3 4" key="1">
    <citation type="journal article" date="2011" name="Stand. Genomic Sci.">
        <title>Complete genome sequence of 'Thioalkalivibrio sulfidophilus' HL-EbGr7.</title>
        <authorList>
            <person name="Muyzer G."/>
            <person name="Sorokin D.Y."/>
            <person name="Mavromatis K."/>
            <person name="Lapidus A."/>
            <person name="Clum A."/>
            <person name="Ivanova N."/>
            <person name="Pati A."/>
            <person name="d'Haeseleer P."/>
            <person name="Woyke T."/>
            <person name="Kyrpides N.C."/>
        </authorList>
    </citation>
    <scope>NUCLEOTIDE SEQUENCE [LARGE SCALE GENOMIC DNA]</scope>
    <source>
        <strain evidence="3 4">HL-EbGR7</strain>
    </source>
</reference>
<keyword evidence="4" id="KW-1185">Reference proteome</keyword>
<proteinExistence type="predicted"/>
<dbReference type="HOGENOM" id="CLU_018569_1_0_6"/>
<dbReference type="SUPFAM" id="SSF55781">
    <property type="entry name" value="GAF domain-like"/>
    <property type="match status" value="1"/>
</dbReference>
<dbReference type="Proteomes" id="UP000002383">
    <property type="component" value="Chromosome"/>
</dbReference>
<gene>
    <name evidence="3" type="ordered locus">Tgr7_0557</name>
</gene>
<dbReference type="InterPro" id="IPR013976">
    <property type="entry name" value="HDOD"/>
</dbReference>
<dbReference type="PANTHER" id="PTHR33525:SF3">
    <property type="entry name" value="RIBONUCLEASE Y"/>
    <property type="match status" value="1"/>
</dbReference>
<dbReference type="Gene3D" id="3.30.450.40">
    <property type="match status" value="1"/>
</dbReference>
<feature type="domain" description="HDOD" evidence="2">
    <location>
        <begin position="16"/>
        <end position="210"/>
    </location>
</feature>
<dbReference type="eggNOG" id="COG1639">
    <property type="taxonomic scope" value="Bacteria"/>
</dbReference>
<dbReference type="OrthoDB" id="9770715at2"/>
<sequence length="477" mass="52013">MHDLQEWTRRLRDQDMPVLALTVQQIAQASERDDSSAAEISRIILQDSALTARVLRLANSNFFNPAGHPVSTVSRAVVVLGLNTVRALSVSVAIINTLMNPPRERVMQDMARAFHAAVQARSFAQACRVRDPEEVYVAALLYHLGRMAFWCFGGETAQRLDEALQADHGPQARTEMKVLGFRLSRLTANLNREWRLSPLLGDALEGAGDNRVHHVKRGIALAEATEQGWDDPETLRLLKRMAEEAGVSPEEMTERAHENARLAAEIAADYGAPDLARLIPRPGAAVRDQGPEQTEAAPAPWPEPDPALELRILRELASTLEGQPDVNLIFNMVLEGLHRGVGLDRVVLALLGADRKRLQTRYCLGPDTEPLKAAFDLDTGASPGALPSKVLGSPRAHWLRDLDEARSLGIPGAVLGPVIEAGGCLVMALTLPGRPVGLIYADRQPSGRPLDADTFTSFMHFCQQANLGLAQVFRTGA</sequence>
<dbReference type="InterPro" id="IPR052340">
    <property type="entry name" value="RNase_Y/CdgJ"/>
</dbReference>
<organism evidence="3 4">
    <name type="scientific">Thioalkalivibrio sulfidiphilus (strain HL-EbGR7)</name>
    <dbReference type="NCBI Taxonomy" id="396588"/>
    <lineage>
        <taxon>Bacteria</taxon>
        <taxon>Pseudomonadati</taxon>
        <taxon>Pseudomonadota</taxon>
        <taxon>Gammaproteobacteria</taxon>
        <taxon>Chromatiales</taxon>
        <taxon>Ectothiorhodospiraceae</taxon>
        <taxon>Thioalkalivibrio</taxon>
    </lineage>
</organism>
<dbReference type="AlphaFoldDB" id="B8GLQ1"/>
<dbReference type="SUPFAM" id="SSF109604">
    <property type="entry name" value="HD-domain/PDEase-like"/>
    <property type="match status" value="1"/>
</dbReference>
<dbReference type="InterPro" id="IPR003018">
    <property type="entry name" value="GAF"/>
</dbReference>
<evidence type="ECO:0000313" key="4">
    <source>
        <dbReference type="Proteomes" id="UP000002383"/>
    </source>
</evidence>
<evidence type="ECO:0000259" key="2">
    <source>
        <dbReference type="PROSITE" id="PS51833"/>
    </source>
</evidence>
<name>B8GLQ1_THISH</name>
<feature type="region of interest" description="Disordered" evidence="1">
    <location>
        <begin position="285"/>
        <end position="304"/>
    </location>
</feature>
<dbReference type="PROSITE" id="PS51833">
    <property type="entry name" value="HDOD"/>
    <property type="match status" value="1"/>
</dbReference>
<evidence type="ECO:0000256" key="1">
    <source>
        <dbReference type="SAM" id="MobiDB-lite"/>
    </source>
</evidence>
<dbReference type="Pfam" id="PF08668">
    <property type="entry name" value="HDOD"/>
    <property type="match status" value="1"/>
</dbReference>
<dbReference type="PANTHER" id="PTHR33525">
    <property type="match status" value="1"/>
</dbReference>
<protein>
    <submittedName>
        <fullName evidence="3">Putative signal transduction protein</fullName>
    </submittedName>
</protein>
<accession>B8GLQ1</accession>
<dbReference type="SMART" id="SM00065">
    <property type="entry name" value="GAF"/>
    <property type="match status" value="1"/>
</dbReference>
<dbReference type="RefSeq" id="WP_012637142.1">
    <property type="nucleotide sequence ID" value="NC_011901.1"/>
</dbReference>
<evidence type="ECO:0000313" key="3">
    <source>
        <dbReference type="EMBL" id="ACL71654.1"/>
    </source>
</evidence>
<dbReference type="KEGG" id="tgr:Tgr7_0557"/>